<evidence type="ECO:0000313" key="5">
    <source>
        <dbReference type="Proteomes" id="UP000235965"/>
    </source>
</evidence>
<feature type="domain" description="EGF-like" evidence="3">
    <location>
        <begin position="464"/>
        <end position="503"/>
    </location>
</feature>
<dbReference type="AlphaFoldDB" id="A0A2J7QB28"/>
<accession>A0A2J7QB28</accession>
<evidence type="ECO:0000256" key="2">
    <source>
        <dbReference type="SAM" id="MobiDB-lite"/>
    </source>
</evidence>
<reference evidence="4 5" key="1">
    <citation type="submission" date="2017-12" db="EMBL/GenBank/DDBJ databases">
        <title>Hemimetabolous genomes reveal molecular basis of termite eusociality.</title>
        <authorList>
            <person name="Harrison M.C."/>
            <person name="Jongepier E."/>
            <person name="Robertson H.M."/>
            <person name="Arning N."/>
            <person name="Bitard-Feildel T."/>
            <person name="Chao H."/>
            <person name="Childers C.P."/>
            <person name="Dinh H."/>
            <person name="Doddapaneni H."/>
            <person name="Dugan S."/>
            <person name="Gowin J."/>
            <person name="Greiner C."/>
            <person name="Han Y."/>
            <person name="Hu H."/>
            <person name="Hughes D.S.T."/>
            <person name="Huylmans A.-K."/>
            <person name="Kemena C."/>
            <person name="Kremer L.P.M."/>
            <person name="Lee S.L."/>
            <person name="Lopez-Ezquerra A."/>
            <person name="Mallet L."/>
            <person name="Monroy-Kuhn J.M."/>
            <person name="Moser A."/>
            <person name="Murali S.C."/>
            <person name="Muzny D.M."/>
            <person name="Otani S."/>
            <person name="Piulachs M.-D."/>
            <person name="Poelchau M."/>
            <person name="Qu J."/>
            <person name="Schaub F."/>
            <person name="Wada-Katsumata A."/>
            <person name="Worley K.C."/>
            <person name="Xie Q."/>
            <person name="Ylla G."/>
            <person name="Poulsen M."/>
            <person name="Gibbs R.A."/>
            <person name="Schal C."/>
            <person name="Richards S."/>
            <person name="Belles X."/>
            <person name="Korb J."/>
            <person name="Bornberg-Bauer E."/>
        </authorList>
    </citation>
    <scope>NUCLEOTIDE SEQUENCE [LARGE SCALE GENOMIC DNA]</scope>
    <source>
        <tissue evidence="4">Whole body</tissue>
    </source>
</reference>
<evidence type="ECO:0000259" key="3">
    <source>
        <dbReference type="PROSITE" id="PS50026"/>
    </source>
</evidence>
<feature type="non-terminal residue" evidence="4">
    <location>
        <position position="654"/>
    </location>
</feature>
<dbReference type="Proteomes" id="UP000235965">
    <property type="component" value="Unassembled WGS sequence"/>
</dbReference>
<proteinExistence type="predicted"/>
<dbReference type="OrthoDB" id="4405280at2759"/>
<dbReference type="InterPro" id="IPR000742">
    <property type="entry name" value="EGF"/>
</dbReference>
<gene>
    <name evidence="4" type="ORF">B7P43_G12126</name>
</gene>
<keyword evidence="5" id="KW-1185">Reference proteome</keyword>
<organism evidence="4 5">
    <name type="scientific">Cryptotermes secundus</name>
    <dbReference type="NCBI Taxonomy" id="105785"/>
    <lineage>
        <taxon>Eukaryota</taxon>
        <taxon>Metazoa</taxon>
        <taxon>Ecdysozoa</taxon>
        <taxon>Arthropoda</taxon>
        <taxon>Hexapoda</taxon>
        <taxon>Insecta</taxon>
        <taxon>Pterygota</taxon>
        <taxon>Neoptera</taxon>
        <taxon>Polyneoptera</taxon>
        <taxon>Dictyoptera</taxon>
        <taxon>Blattodea</taxon>
        <taxon>Blattoidea</taxon>
        <taxon>Termitoidae</taxon>
        <taxon>Kalotermitidae</taxon>
        <taxon>Cryptotermitinae</taxon>
        <taxon>Cryptotermes</taxon>
    </lineage>
</organism>
<evidence type="ECO:0000313" key="4">
    <source>
        <dbReference type="EMBL" id="PNF25785.1"/>
    </source>
</evidence>
<comment type="caution">
    <text evidence="1">Lacks conserved residue(s) required for the propagation of feature annotation.</text>
</comment>
<name>A0A2J7QB28_9NEOP</name>
<dbReference type="PROSITE" id="PS50026">
    <property type="entry name" value="EGF_3"/>
    <property type="match status" value="2"/>
</dbReference>
<feature type="region of interest" description="Disordered" evidence="2">
    <location>
        <begin position="1"/>
        <end position="21"/>
    </location>
</feature>
<protein>
    <recommendedName>
        <fullName evidence="3">EGF-like domain-containing protein</fullName>
    </recommendedName>
</protein>
<dbReference type="PANTHER" id="PTHR22963">
    <property type="entry name" value="ENDOGLIN-RELATED"/>
    <property type="match status" value="1"/>
</dbReference>
<keyword evidence="1" id="KW-0245">EGF-like domain</keyword>
<feature type="compositionally biased region" description="Polar residues" evidence="2">
    <location>
        <begin position="1"/>
        <end position="11"/>
    </location>
</feature>
<dbReference type="SMART" id="SM00181">
    <property type="entry name" value="EGF"/>
    <property type="match status" value="4"/>
</dbReference>
<sequence>MEGATGISTEISTKRTTEMPTGRTSQILTVRPVVEISTKWPIELRTERSTGIPTEKPTRLPTEILTQIPTESPIVRPTERLTEVPTEGATEISTEKLTEIPTIQPTEITAEGPTGIPTERTSRILSEAQIPTKRPTEIPTEGATVISTERITGMPTERSTEILTEGLTEITTVGLTKIMTRLTETEAPVQPEKYATTTEGPTEITAEQGGIYTVGSTLMSSTEMQLITGTPEEVITVTGIQTELPSEEKTKVPSTVGTTESLTVYPTQGETELPILSTTKISELLPTTGTTESPAVSHTEGTAEVSTTTIFEGTTEVLMQTSFTAKTPIGRTVEPVTETFPATTLGQITHTDITVTTVSPSTIIFHPTTKLTNRTCVADADCPPSEACRCSQCVNPCAESNNGCAHNALCTVLNHIIVCTCPPGQFGDATKDCQETPGTTKAPVPCESDMDCVDTEACYKSFCLDPCEFTNACASTAKCHTKAHRPICTCPSGYEGNPAVKCSPTQPLSCSSNDDCPLTEACFGGVCQHPCDVHDPCAFNAVCINTNHGTDCSCAEGYQGNGFVGCGPVKSPLPICHYNEDCPPHKLCDRLNRVCINPCLEDSCGENAQCLAVNHGIDCKCLDGYIGNPYVECMKVTGCHNDDECHTTEACISG</sequence>
<comment type="caution">
    <text evidence="4">The sequence shown here is derived from an EMBL/GenBank/DDBJ whole genome shotgun (WGS) entry which is preliminary data.</text>
</comment>
<dbReference type="PROSITE" id="PS01186">
    <property type="entry name" value="EGF_2"/>
    <property type="match status" value="2"/>
</dbReference>
<dbReference type="CDD" id="cd00053">
    <property type="entry name" value="EGF"/>
    <property type="match status" value="1"/>
</dbReference>
<dbReference type="EMBL" id="NEVH01016303">
    <property type="protein sequence ID" value="PNF25785.1"/>
    <property type="molecule type" value="Genomic_DNA"/>
</dbReference>
<evidence type="ECO:0000256" key="1">
    <source>
        <dbReference type="PROSITE-ProRule" id="PRU00076"/>
    </source>
</evidence>
<dbReference type="PANTHER" id="PTHR22963:SF38">
    <property type="entry name" value="LP13770P"/>
    <property type="match status" value="1"/>
</dbReference>
<feature type="domain" description="EGF-like" evidence="3">
    <location>
        <begin position="394"/>
        <end position="434"/>
    </location>
</feature>